<proteinExistence type="predicted"/>
<dbReference type="Proteomes" id="UP001424441">
    <property type="component" value="Unassembled WGS sequence"/>
</dbReference>
<sequence length="98" mass="11720">MLCPIDNTELVMSERQGIEIDYCPKCRGVWLDRGELDKIIERSVPAEEPRTVSQHDQRSGDRQYDGRGHDDRYRRDDDDYEHKKYRKKKSLLGELFDF</sequence>
<gene>
    <name evidence="3" type="ORF">GCM10008943_31780</name>
</gene>
<feature type="region of interest" description="Disordered" evidence="1">
    <location>
        <begin position="42"/>
        <end position="81"/>
    </location>
</feature>
<keyword evidence="4" id="KW-1185">Reference proteome</keyword>
<evidence type="ECO:0000256" key="1">
    <source>
        <dbReference type="SAM" id="MobiDB-lite"/>
    </source>
</evidence>
<reference evidence="3 4" key="1">
    <citation type="journal article" date="2019" name="Int. J. Syst. Evol. Microbiol.">
        <title>The Global Catalogue of Microorganisms (GCM) 10K type strain sequencing project: providing services to taxonomists for standard genome sequencing and annotation.</title>
        <authorList>
            <consortium name="The Broad Institute Genomics Platform"/>
            <consortium name="The Broad Institute Genome Sequencing Center for Infectious Disease"/>
            <person name="Wu L."/>
            <person name="Ma J."/>
        </authorList>
    </citation>
    <scope>NUCLEOTIDE SEQUENCE [LARGE SCALE GENOMIC DNA]</scope>
    <source>
        <strain evidence="3 4">JCM 15115</strain>
    </source>
</reference>
<organism evidence="3 4">
    <name type="scientific">Paenochrobactrum glaciei</name>
    <dbReference type="NCBI Taxonomy" id="486407"/>
    <lineage>
        <taxon>Bacteria</taxon>
        <taxon>Pseudomonadati</taxon>
        <taxon>Pseudomonadota</taxon>
        <taxon>Alphaproteobacteria</taxon>
        <taxon>Hyphomicrobiales</taxon>
        <taxon>Brucellaceae</taxon>
        <taxon>Paenochrobactrum</taxon>
    </lineage>
</organism>
<evidence type="ECO:0000313" key="4">
    <source>
        <dbReference type="Proteomes" id="UP001424441"/>
    </source>
</evidence>
<evidence type="ECO:0000313" key="3">
    <source>
        <dbReference type="EMBL" id="GAA0614166.1"/>
    </source>
</evidence>
<evidence type="ECO:0000259" key="2">
    <source>
        <dbReference type="Pfam" id="PF13453"/>
    </source>
</evidence>
<feature type="domain" description="Transcription factor zinc-finger" evidence="2">
    <location>
        <begin position="3"/>
        <end position="42"/>
    </location>
</feature>
<comment type="caution">
    <text evidence="3">The sequence shown here is derived from an EMBL/GenBank/DDBJ whole genome shotgun (WGS) entry which is preliminary data.</text>
</comment>
<dbReference type="RefSeq" id="WP_343807878.1">
    <property type="nucleotide sequence ID" value="NZ_BAAADE010000012.1"/>
</dbReference>
<dbReference type="Pfam" id="PF13453">
    <property type="entry name" value="Zn_ribbon_TFIIB"/>
    <property type="match status" value="1"/>
</dbReference>
<accession>A0ABN1GMP7</accession>
<protein>
    <submittedName>
        <fullName evidence="3">Zf-TFIIB domain-containing protein</fullName>
    </submittedName>
</protein>
<name>A0ABN1GMP7_9HYPH</name>
<dbReference type="EMBL" id="BAAADE010000012">
    <property type="protein sequence ID" value="GAA0614166.1"/>
    <property type="molecule type" value="Genomic_DNA"/>
</dbReference>
<dbReference type="InterPro" id="IPR027392">
    <property type="entry name" value="TF_Znf"/>
</dbReference>